<name>A0A4R4SX25_9ACTN</name>
<evidence type="ECO:0000256" key="4">
    <source>
        <dbReference type="ARBA" id="ARBA00023136"/>
    </source>
</evidence>
<feature type="domain" description="Major facilitator superfamily (MFS) profile" evidence="6">
    <location>
        <begin position="212"/>
        <end position="394"/>
    </location>
</feature>
<dbReference type="GO" id="GO:0022857">
    <property type="term" value="F:transmembrane transporter activity"/>
    <property type="evidence" value="ECO:0007669"/>
    <property type="project" value="InterPro"/>
</dbReference>
<feature type="transmembrane region" description="Helical" evidence="5">
    <location>
        <begin position="140"/>
        <end position="166"/>
    </location>
</feature>
<sequence length="394" mass="38663">MRGYLDVLHIPDLRVPLAATVLGALPLGILGLGVLLYAHELTGSLAVGGLAAAAFGLGNAAGVVAQGRLIDRHGPARVLAPTGAACAACGVVLVAAAPAVARPGFVLAVSAGMGLGIPATVASMRVLLAETIPVPESRTAGYALLAVLFHLAVLTGPLVASLLVVLVGPGGAVVTGGLLAGGAGLLFARTRASRNWRPRPASPREAGRRGAGLAVLLLINAGTGISGGVVAVAVPAAALELGTAADSGPLIAMSSAGEIVAGLSLGARRWRWSAARLLLASLTASAVAVALTAWAAGSLPLLFPALFLVGLCTGPCAVASSALLDTLAPRAGLTRAYTLMVSFFLVGAAIGNAVGGGLTEHLGHRGALALAACLLAALLAAGVSLRRALEPPAR</sequence>
<dbReference type="Proteomes" id="UP000295345">
    <property type="component" value="Unassembled WGS sequence"/>
</dbReference>
<feature type="transmembrane region" description="Helical" evidence="5">
    <location>
        <begin position="15"/>
        <end position="38"/>
    </location>
</feature>
<dbReference type="Gene3D" id="1.20.1250.20">
    <property type="entry name" value="MFS general substrate transporter like domains"/>
    <property type="match status" value="1"/>
</dbReference>
<feature type="transmembrane region" description="Helical" evidence="5">
    <location>
        <begin position="274"/>
        <end position="295"/>
    </location>
</feature>
<reference evidence="7 8" key="1">
    <citation type="submission" date="2019-03" db="EMBL/GenBank/DDBJ databases">
        <title>Draft genome sequences of novel Actinobacteria.</title>
        <authorList>
            <person name="Sahin N."/>
            <person name="Ay H."/>
            <person name="Saygin H."/>
        </authorList>
    </citation>
    <scope>NUCLEOTIDE SEQUENCE [LARGE SCALE GENOMIC DNA]</scope>
    <source>
        <strain evidence="7 8">DSM 41900</strain>
    </source>
</reference>
<dbReference type="GO" id="GO:0005886">
    <property type="term" value="C:plasma membrane"/>
    <property type="evidence" value="ECO:0007669"/>
    <property type="project" value="UniProtKB-SubCell"/>
</dbReference>
<evidence type="ECO:0000313" key="7">
    <source>
        <dbReference type="EMBL" id="TDC68727.1"/>
    </source>
</evidence>
<gene>
    <name evidence="7" type="ORF">E1283_26975</name>
</gene>
<feature type="transmembrane region" description="Helical" evidence="5">
    <location>
        <begin position="250"/>
        <end position="267"/>
    </location>
</feature>
<feature type="transmembrane region" description="Helical" evidence="5">
    <location>
        <begin position="336"/>
        <end position="354"/>
    </location>
</feature>
<feature type="transmembrane region" description="Helical" evidence="5">
    <location>
        <begin position="211"/>
        <end position="238"/>
    </location>
</feature>
<keyword evidence="4 5" id="KW-0472">Membrane</keyword>
<evidence type="ECO:0000256" key="3">
    <source>
        <dbReference type="ARBA" id="ARBA00022989"/>
    </source>
</evidence>
<dbReference type="PROSITE" id="PS50850">
    <property type="entry name" value="MFS"/>
    <property type="match status" value="1"/>
</dbReference>
<proteinExistence type="predicted"/>
<dbReference type="Pfam" id="PF07690">
    <property type="entry name" value="MFS_1"/>
    <property type="match status" value="2"/>
</dbReference>
<feature type="transmembrane region" description="Helical" evidence="5">
    <location>
        <begin position="172"/>
        <end position="190"/>
    </location>
</feature>
<dbReference type="OrthoDB" id="4242706at2"/>
<evidence type="ECO:0000256" key="1">
    <source>
        <dbReference type="ARBA" id="ARBA00004651"/>
    </source>
</evidence>
<dbReference type="RefSeq" id="WP_132820767.1">
    <property type="nucleotide sequence ID" value="NZ_SMKI01000364.1"/>
</dbReference>
<dbReference type="EMBL" id="SMKI01000364">
    <property type="protein sequence ID" value="TDC68727.1"/>
    <property type="molecule type" value="Genomic_DNA"/>
</dbReference>
<comment type="caution">
    <text evidence="7">The sequence shown here is derived from an EMBL/GenBank/DDBJ whole genome shotgun (WGS) entry which is preliminary data.</text>
</comment>
<evidence type="ECO:0000313" key="8">
    <source>
        <dbReference type="Proteomes" id="UP000295345"/>
    </source>
</evidence>
<feature type="transmembrane region" description="Helical" evidence="5">
    <location>
        <begin position="301"/>
        <end position="324"/>
    </location>
</feature>
<organism evidence="7 8">
    <name type="scientific">Streptomyces hainanensis</name>
    <dbReference type="NCBI Taxonomy" id="402648"/>
    <lineage>
        <taxon>Bacteria</taxon>
        <taxon>Bacillati</taxon>
        <taxon>Actinomycetota</taxon>
        <taxon>Actinomycetes</taxon>
        <taxon>Kitasatosporales</taxon>
        <taxon>Streptomycetaceae</taxon>
        <taxon>Streptomyces</taxon>
    </lineage>
</organism>
<dbReference type="PANTHER" id="PTHR23542">
    <property type="match status" value="1"/>
</dbReference>
<dbReference type="AlphaFoldDB" id="A0A4R4SX25"/>
<feature type="transmembrane region" description="Helical" evidence="5">
    <location>
        <begin position="366"/>
        <end position="385"/>
    </location>
</feature>
<keyword evidence="2 5" id="KW-0812">Transmembrane</keyword>
<keyword evidence="3 5" id="KW-1133">Transmembrane helix</keyword>
<feature type="transmembrane region" description="Helical" evidence="5">
    <location>
        <begin position="44"/>
        <end position="66"/>
    </location>
</feature>
<comment type="subcellular location">
    <subcellularLocation>
        <location evidence="1">Cell membrane</location>
        <topology evidence="1">Multi-pass membrane protein</topology>
    </subcellularLocation>
</comment>
<keyword evidence="8" id="KW-1185">Reference proteome</keyword>
<evidence type="ECO:0000259" key="6">
    <source>
        <dbReference type="PROSITE" id="PS50850"/>
    </source>
</evidence>
<feature type="transmembrane region" description="Helical" evidence="5">
    <location>
        <begin position="78"/>
        <end position="99"/>
    </location>
</feature>
<accession>A0A4R4SX25</accession>
<feature type="transmembrane region" description="Helical" evidence="5">
    <location>
        <begin position="105"/>
        <end position="128"/>
    </location>
</feature>
<dbReference type="SUPFAM" id="SSF103473">
    <property type="entry name" value="MFS general substrate transporter"/>
    <property type="match status" value="2"/>
</dbReference>
<protein>
    <submittedName>
        <fullName evidence="7">MFS transporter</fullName>
    </submittedName>
</protein>
<evidence type="ECO:0000256" key="5">
    <source>
        <dbReference type="SAM" id="Phobius"/>
    </source>
</evidence>
<evidence type="ECO:0000256" key="2">
    <source>
        <dbReference type="ARBA" id="ARBA00022692"/>
    </source>
</evidence>
<dbReference type="PANTHER" id="PTHR23542:SF1">
    <property type="entry name" value="MAJOR FACILITATOR SUPERFAMILY (MFS) PROFILE DOMAIN-CONTAINING PROTEIN"/>
    <property type="match status" value="1"/>
</dbReference>
<dbReference type="InterPro" id="IPR036259">
    <property type="entry name" value="MFS_trans_sf"/>
</dbReference>
<dbReference type="InterPro" id="IPR011701">
    <property type="entry name" value="MFS"/>
</dbReference>
<dbReference type="InterPro" id="IPR020846">
    <property type="entry name" value="MFS_dom"/>
</dbReference>